<name>A0A7Y4GZT1_9BRAD</name>
<dbReference type="AlphaFoldDB" id="A0A7Y4GZT1"/>
<dbReference type="Pfam" id="PF12599">
    <property type="entry name" value="DUF3768"/>
    <property type="match status" value="1"/>
</dbReference>
<organism evidence="1 2">
    <name type="scientific">Bradyrhizobium archetypum</name>
    <dbReference type="NCBI Taxonomy" id="2721160"/>
    <lineage>
        <taxon>Bacteria</taxon>
        <taxon>Pseudomonadati</taxon>
        <taxon>Pseudomonadota</taxon>
        <taxon>Alphaproteobacteria</taxon>
        <taxon>Hyphomicrobiales</taxon>
        <taxon>Nitrobacteraceae</taxon>
        <taxon>Bradyrhizobium</taxon>
    </lineage>
</organism>
<dbReference type="EMBL" id="JAAVLW010000001">
    <property type="protein sequence ID" value="NOJ44798.1"/>
    <property type="molecule type" value="Genomic_DNA"/>
</dbReference>
<dbReference type="Proteomes" id="UP000528734">
    <property type="component" value="Unassembled WGS sequence"/>
</dbReference>
<reference evidence="1 2" key="1">
    <citation type="submission" date="2020-03" db="EMBL/GenBank/DDBJ databases">
        <title>Bradyrhizobium diversity isolated from nodules of Muelleranthus trifoliolatus.</title>
        <authorList>
            <person name="Klepa M."/>
            <person name="Helene L."/>
            <person name="Hungria M."/>
        </authorList>
    </citation>
    <scope>NUCLEOTIDE SEQUENCE [LARGE SCALE GENOMIC DNA]</scope>
    <source>
        <strain evidence="1 2">WSM 1744</strain>
    </source>
</reference>
<accession>A0A7Y4GZT1</accession>
<keyword evidence="2" id="KW-1185">Reference proteome</keyword>
<proteinExistence type="predicted"/>
<protein>
    <submittedName>
        <fullName evidence="1">DUF3768 domain-containing protein</fullName>
    </submittedName>
</protein>
<evidence type="ECO:0000313" key="1">
    <source>
        <dbReference type="EMBL" id="NOJ44798.1"/>
    </source>
</evidence>
<sequence>MDYYDLSRTAGSPDPGRSAVTQRVMTIMRSDEYWVPAVPSKKRPRSRAGVTNFIAGQSGAGKSTLMQTCSR</sequence>
<gene>
    <name evidence="1" type="ORF">HCN50_00780</name>
</gene>
<evidence type="ECO:0000313" key="2">
    <source>
        <dbReference type="Proteomes" id="UP000528734"/>
    </source>
</evidence>
<dbReference type="InterPro" id="IPR022243">
    <property type="entry name" value="DUF3768"/>
</dbReference>
<comment type="caution">
    <text evidence="1">The sequence shown here is derived from an EMBL/GenBank/DDBJ whole genome shotgun (WGS) entry which is preliminary data.</text>
</comment>